<dbReference type="AlphaFoldDB" id="A0A3G1KNN1"/>
<dbReference type="KEGG" id="fwa:DCMF_04210"/>
<accession>A0A3G1KNN1</accession>
<dbReference type="InterPro" id="IPR021338">
    <property type="entry name" value="DUF2953"/>
</dbReference>
<evidence type="ECO:0000313" key="2">
    <source>
        <dbReference type="Proteomes" id="UP000323521"/>
    </source>
</evidence>
<name>A0A3G1KNN1_FORW1</name>
<evidence type="ECO:0000313" key="1">
    <source>
        <dbReference type="EMBL" id="ATW24091.1"/>
    </source>
</evidence>
<protein>
    <recommendedName>
        <fullName evidence="3">DUF2953 domain-containing protein</fullName>
    </recommendedName>
</protein>
<proteinExistence type="predicted"/>
<dbReference type="Pfam" id="PF11167">
    <property type="entry name" value="DUF2953"/>
    <property type="match status" value="1"/>
</dbReference>
<evidence type="ECO:0008006" key="3">
    <source>
        <dbReference type="Google" id="ProtNLM"/>
    </source>
</evidence>
<organism evidence="1 2">
    <name type="scientific">Formimonas warabiya</name>
    <dbReference type="NCBI Taxonomy" id="1761012"/>
    <lineage>
        <taxon>Bacteria</taxon>
        <taxon>Bacillati</taxon>
        <taxon>Bacillota</taxon>
        <taxon>Clostridia</taxon>
        <taxon>Eubacteriales</taxon>
        <taxon>Peptococcaceae</taxon>
        <taxon>Candidatus Formimonas</taxon>
    </lineage>
</organism>
<keyword evidence="2" id="KW-1185">Reference proteome</keyword>
<gene>
    <name evidence="1" type="ORF">DCMF_04210</name>
</gene>
<dbReference type="Proteomes" id="UP000323521">
    <property type="component" value="Chromosome"/>
</dbReference>
<reference evidence="1 2" key="1">
    <citation type="submission" date="2016-10" db="EMBL/GenBank/DDBJ databases">
        <title>Complete Genome Sequence of Peptococcaceae strain DCMF.</title>
        <authorList>
            <person name="Edwards R.J."/>
            <person name="Holland S.I."/>
            <person name="Deshpande N.P."/>
            <person name="Wong Y.K."/>
            <person name="Ertan H."/>
            <person name="Manefield M."/>
            <person name="Russell T.L."/>
            <person name="Lee M.J."/>
        </authorList>
    </citation>
    <scope>NUCLEOTIDE SEQUENCE [LARGE SCALE GENOMIC DNA]</scope>
    <source>
        <strain evidence="1 2">DCMF</strain>
    </source>
</reference>
<sequence length="219" mass="25254">MKFVILFFVLLGAVVTISWIPLRFRIHFCKEGKNDFISVTWQLIPGIWGITAEIPFIKISSGAIWPAIKMIAHVEGEKGRHLWEEEKILDLNLTNMKKIMAYLPVIMENTREYRILSKWLLSKITVREFSWFTEIGTNEAANTGMLTGILWSVKPMAFAWFYHYVKKFTRPPAIGVIPNFQKQIAASNVRCIFDVRCGHIIIGGIKALYIFKRKGGDKF</sequence>
<dbReference type="EMBL" id="CP017634">
    <property type="protein sequence ID" value="ATW24091.1"/>
    <property type="molecule type" value="Genomic_DNA"/>
</dbReference>
<dbReference type="RefSeq" id="WP_148133270.1">
    <property type="nucleotide sequence ID" value="NZ_CP017634.1"/>
</dbReference>
<dbReference type="OrthoDB" id="1953500at2"/>